<gene>
    <name evidence="6" type="ORF">ACETWP_04575</name>
</gene>
<dbReference type="Pfam" id="PF00293">
    <property type="entry name" value="NUDIX"/>
    <property type="match status" value="1"/>
</dbReference>
<organism evidence="6 7">
    <name type="scientific">Arthrobacter halodurans</name>
    <dbReference type="NCBI Taxonomy" id="516699"/>
    <lineage>
        <taxon>Bacteria</taxon>
        <taxon>Bacillati</taxon>
        <taxon>Actinomycetota</taxon>
        <taxon>Actinomycetes</taxon>
        <taxon>Micrococcales</taxon>
        <taxon>Micrococcaceae</taxon>
        <taxon>Arthrobacter</taxon>
    </lineage>
</organism>
<comment type="similarity">
    <text evidence="2 4">Belongs to the Nudix hydrolase family.</text>
</comment>
<evidence type="ECO:0000313" key="7">
    <source>
        <dbReference type="Proteomes" id="UP001575652"/>
    </source>
</evidence>
<dbReference type="PROSITE" id="PS00893">
    <property type="entry name" value="NUDIX_BOX"/>
    <property type="match status" value="1"/>
</dbReference>
<feature type="domain" description="Nudix hydrolase" evidence="5">
    <location>
        <begin position="13"/>
        <end position="153"/>
    </location>
</feature>
<comment type="caution">
    <text evidence="6">The sequence shown here is derived from an EMBL/GenBank/DDBJ whole genome shotgun (WGS) entry which is preliminary data.</text>
</comment>
<name>A0ABV4UJU9_9MICC</name>
<evidence type="ECO:0000256" key="3">
    <source>
        <dbReference type="ARBA" id="ARBA00022801"/>
    </source>
</evidence>
<evidence type="ECO:0000259" key="5">
    <source>
        <dbReference type="PROSITE" id="PS51462"/>
    </source>
</evidence>
<proteinExistence type="inferred from homology"/>
<accession>A0ABV4UJU9</accession>
<dbReference type="SUPFAM" id="SSF55811">
    <property type="entry name" value="Nudix"/>
    <property type="match status" value="1"/>
</dbReference>
<protein>
    <submittedName>
        <fullName evidence="6">NUDIX hydrolase</fullName>
        <ecNumber evidence="6">3.6.-.-</ecNumber>
    </submittedName>
</protein>
<evidence type="ECO:0000256" key="1">
    <source>
        <dbReference type="ARBA" id="ARBA00001946"/>
    </source>
</evidence>
<evidence type="ECO:0000256" key="2">
    <source>
        <dbReference type="ARBA" id="ARBA00005582"/>
    </source>
</evidence>
<dbReference type="GO" id="GO:0016787">
    <property type="term" value="F:hydrolase activity"/>
    <property type="evidence" value="ECO:0007669"/>
    <property type="project" value="UniProtKB-KW"/>
</dbReference>
<dbReference type="CDD" id="cd02883">
    <property type="entry name" value="NUDIX_Hydrolase"/>
    <property type="match status" value="1"/>
</dbReference>
<dbReference type="PRINTS" id="PR00502">
    <property type="entry name" value="NUDIXFAMILY"/>
</dbReference>
<dbReference type="InterPro" id="IPR000086">
    <property type="entry name" value="NUDIX_hydrolase_dom"/>
</dbReference>
<dbReference type="EC" id="3.6.-.-" evidence="6"/>
<sequence length="161" mass="17436">MTDTHRVPGADFDTRLAAYCVVVRDGRILLALWDMRRAAPEFAPRWTLPGGGVDLGESIEDGAVREVAEETGFEVRLTRLLGVDSGHIPPELRLSEPARPLQTVAVTYAAEIVGGELAHEVDGTTSEAAWFALEDVARLERTTRVDQAISLFHGAPTKGST</sequence>
<keyword evidence="7" id="KW-1185">Reference proteome</keyword>
<evidence type="ECO:0000313" key="6">
    <source>
        <dbReference type="EMBL" id="MFB0833855.1"/>
    </source>
</evidence>
<dbReference type="RefSeq" id="WP_373971033.1">
    <property type="nucleotide sequence ID" value="NZ_JBHDLJ010000003.1"/>
</dbReference>
<dbReference type="InterPro" id="IPR020084">
    <property type="entry name" value="NUDIX_hydrolase_CS"/>
</dbReference>
<dbReference type="PANTHER" id="PTHR43046:SF16">
    <property type="entry name" value="ADP-RIBOSE PYROPHOSPHATASE YJHB-RELATED"/>
    <property type="match status" value="1"/>
</dbReference>
<dbReference type="Proteomes" id="UP001575652">
    <property type="component" value="Unassembled WGS sequence"/>
</dbReference>
<evidence type="ECO:0000256" key="4">
    <source>
        <dbReference type="RuleBase" id="RU003476"/>
    </source>
</evidence>
<comment type="cofactor">
    <cofactor evidence="1">
        <name>Mg(2+)</name>
        <dbReference type="ChEBI" id="CHEBI:18420"/>
    </cofactor>
</comment>
<reference evidence="6 7" key="1">
    <citation type="submission" date="2024-09" db="EMBL/GenBank/DDBJ databases">
        <authorList>
            <person name="Salinas-Garcia M.A."/>
            <person name="Prieme A."/>
        </authorList>
    </citation>
    <scope>NUCLEOTIDE SEQUENCE [LARGE SCALE GENOMIC DNA]</scope>
    <source>
        <strain evidence="6 7">DSM 21081</strain>
    </source>
</reference>
<dbReference type="PANTHER" id="PTHR43046">
    <property type="entry name" value="GDP-MANNOSE MANNOSYL HYDROLASE"/>
    <property type="match status" value="1"/>
</dbReference>
<dbReference type="EMBL" id="JBHDLJ010000003">
    <property type="protein sequence ID" value="MFB0833855.1"/>
    <property type="molecule type" value="Genomic_DNA"/>
</dbReference>
<dbReference type="InterPro" id="IPR020476">
    <property type="entry name" value="Nudix_hydrolase"/>
</dbReference>
<keyword evidence="3 4" id="KW-0378">Hydrolase</keyword>
<dbReference type="PROSITE" id="PS51462">
    <property type="entry name" value="NUDIX"/>
    <property type="match status" value="1"/>
</dbReference>
<dbReference type="Gene3D" id="3.90.79.10">
    <property type="entry name" value="Nucleoside Triphosphate Pyrophosphohydrolase"/>
    <property type="match status" value="1"/>
</dbReference>
<dbReference type="InterPro" id="IPR015797">
    <property type="entry name" value="NUDIX_hydrolase-like_dom_sf"/>
</dbReference>